<keyword evidence="3" id="KW-1185">Reference proteome</keyword>
<name>A0A8B6EG13_MYTGA</name>
<dbReference type="EMBL" id="UYJE01005059">
    <property type="protein sequence ID" value="VDI33640.1"/>
    <property type="molecule type" value="Genomic_DNA"/>
</dbReference>
<dbReference type="AlphaFoldDB" id="A0A8B6EG13"/>
<protein>
    <submittedName>
        <fullName evidence="2">Myticin B protein</fullName>
    </submittedName>
</protein>
<dbReference type="InterPro" id="IPR019631">
    <property type="entry name" value="Myticin_preproprotein"/>
</dbReference>
<accession>A0A8B6EG13</accession>
<keyword evidence="1" id="KW-0732">Signal</keyword>
<dbReference type="Pfam" id="PF10690">
    <property type="entry name" value="Myticin-prepro"/>
    <property type="match status" value="1"/>
</dbReference>
<comment type="caution">
    <text evidence="2">The sequence shown here is derived from an EMBL/GenBank/DDBJ whole genome shotgun (WGS) entry which is preliminary data.</text>
</comment>
<feature type="chain" id="PRO_5033030878" evidence="1">
    <location>
        <begin position="21"/>
        <end position="96"/>
    </location>
</feature>
<sequence>MKATMLLAVVVAVFVAGTEAHPHVCTSYYCSKFCGTAGCTRYGCRNLHRGKLCFCLHCSRVKFPFGATQDAKSMNELEYTPIMKSMENLDNGMDML</sequence>
<organism evidence="2 3">
    <name type="scientific">Mytilus galloprovincialis</name>
    <name type="common">Mediterranean mussel</name>
    <dbReference type="NCBI Taxonomy" id="29158"/>
    <lineage>
        <taxon>Eukaryota</taxon>
        <taxon>Metazoa</taxon>
        <taxon>Spiralia</taxon>
        <taxon>Lophotrochozoa</taxon>
        <taxon>Mollusca</taxon>
        <taxon>Bivalvia</taxon>
        <taxon>Autobranchia</taxon>
        <taxon>Pteriomorphia</taxon>
        <taxon>Mytilida</taxon>
        <taxon>Mytiloidea</taxon>
        <taxon>Mytilidae</taxon>
        <taxon>Mytilinae</taxon>
        <taxon>Mytilus</taxon>
    </lineage>
</organism>
<gene>
    <name evidence="2" type="ORF">MGAL_10B094629</name>
</gene>
<dbReference type="Proteomes" id="UP000596742">
    <property type="component" value="Unassembled WGS sequence"/>
</dbReference>
<feature type="signal peptide" evidence="1">
    <location>
        <begin position="1"/>
        <end position="20"/>
    </location>
</feature>
<proteinExistence type="predicted"/>
<evidence type="ECO:0000313" key="2">
    <source>
        <dbReference type="EMBL" id="VDI33640.1"/>
    </source>
</evidence>
<evidence type="ECO:0000256" key="1">
    <source>
        <dbReference type="SAM" id="SignalP"/>
    </source>
</evidence>
<evidence type="ECO:0000313" key="3">
    <source>
        <dbReference type="Proteomes" id="UP000596742"/>
    </source>
</evidence>
<reference evidence="2" key="1">
    <citation type="submission" date="2018-11" db="EMBL/GenBank/DDBJ databases">
        <authorList>
            <person name="Alioto T."/>
            <person name="Alioto T."/>
        </authorList>
    </citation>
    <scope>NUCLEOTIDE SEQUENCE</scope>
</reference>